<feature type="transmembrane region" description="Helical" evidence="1">
    <location>
        <begin position="158"/>
        <end position="177"/>
    </location>
</feature>
<keyword evidence="1" id="KW-1133">Transmembrane helix</keyword>
<dbReference type="EMBL" id="VMHE01000005">
    <property type="protein sequence ID" value="TSJ66173.1"/>
    <property type="molecule type" value="Genomic_DNA"/>
</dbReference>
<feature type="transmembrane region" description="Helical" evidence="1">
    <location>
        <begin position="93"/>
        <end position="115"/>
    </location>
</feature>
<protein>
    <submittedName>
        <fullName evidence="2">Metal-dependent hydrolase</fullName>
    </submittedName>
</protein>
<dbReference type="InterPro" id="IPR053170">
    <property type="entry name" value="Transcription_regulator"/>
</dbReference>
<proteinExistence type="predicted"/>
<evidence type="ECO:0000313" key="2">
    <source>
        <dbReference type="EMBL" id="TSJ66173.1"/>
    </source>
</evidence>
<accession>A0A556PP67</accession>
<feature type="transmembrane region" description="Helical" evidence="1">
    <location>
        <begin position="71"/>
        <end position="87"/>
    </location>
</feature>
<evidence type="ECO:0000313" key="3">
    <source>
        <dbReference type="Proteomes" id="UP000316425"/>
    </source>
</evidence>
<dbReference type="RefSeq" id="WP_144088172.1">
    <property type="nucleotide sequence ID" value="NZ_VMHE01000005.1"/>
</dbReference>
<evidence type="ECO:0000256" key="1">
    <source>
        <dbReference type="SAM" id="Phobius"/>
    </source>
</evidence>
<dbReference type="AlphaFoldDB" id="A0A556PP67"/>
<keyword evidence="2" id="KW-0378">Hydrolase</keyword>
<name>A0A556PP67_9BACI</name>
<dbReference type="GO" id="GO:0016787">
    <property type="term" value="F:hydrolase activity"/>
    <property type="evidence" value="ECO:0007669"/>
    <property type="project" value="UniProtKB-KW"/>
</dbReference>
<dbReference type="PANTHER" id="PTHR40031">
    <property type="entry name" value="HYPOTHETICAL MEMBRANE SPANNING PROTEIN"/>
    <property type="match status" value="1"/>
</dbReference>
<organism evidence="2 3">
    <name type="scientific">Allobacillus salarius</name>
    <dbReference type="NCBI Taxonomy" id="1955272"/>
    <lineage>
        <taxon>Bacteria</taxon>
        <taxon>Bacillati</taxon>
        <taxon>Bacillota</taxon>
        <taxon>Bacilli</taxon>
        <taxon>Bacillales</taxon>
        <taxon>Bacillaceae</taxon>
        <taxon>Allobacillus</taxon>
    </lineage>
</organism>
<comment type="caution">
    <text evidence="2">The sequence shown here is derived from an EMBL/GenBank/DDBJ whole genome shotgun (WGS) entry which is preliminary data.</text>
</comment>
<dbReference type="Pfam" id="PF04307">
    <property type="entry name" value="YdjM"/>
    <property type="match status" value="1"/>
</dbReference>
<dbReference type="OrthoDB" id="110250at2"/>
<sequence>MDTATHLTMGVALSGLSVIDPVIEANPSLFTATFFGVVIGSIAPDFDTIFKLKDNATYIRHHRGYSHSPPMLIFWSFFVSLPIFFFMPEISYLHLWLWTMLAILLHVTVDIFNAYGTQALRPFSHKWLAMGFINTFDPFIFYLFVAGIFAWLLGANPIHTFTIVFFINILYHIKRYLDKKEIVDILKRHFHDKNIERIITQPTIKHNWWRIAVVADNQFFIADSVDGHIEILDIFDRKPLPETAEMNAALLDKNVQAFVNFSPVYRYEIDRHDDYIEIRFIDLRYRSKGHYPFVAVVTLDKFYNILTSYTGWVYSEEKLQKKLDVLS</sequence>
<feature type="transmembrane region" description="Helical" evidence="1">
    <location>
        <begin position="127"/>
        <end position="152"/>
    </location>
</feature>
<dbReference type="PANTHER" id="PTHR40031:SF1">
    <property type="entry name" value="MEMBRANE-BOUND METAL-DEPENDENT HYDROLASE"/>
    <property type="match status" value="1"/>
</dbReference>
<dbReference type="InterPro" id="IPR007404">
    <property type="entry name" value="YdjM-like"/>
</dbReference>
<feature type="transmembrane region" description="Helical" evidence="1">
    <location>
        <begin position="29"/>
        <end position="50"/>
    </location>
</feature>
<dbReference type="Proteomes" id="UP000316425">
    <property type="component" value="Unassembled WGS sequence"/>
</dbReference>
<keyword evidence="1" id="KW-0812">Transmembrane</keyword>
<keyword evidence="3" id="KW-1185">Reference proteome</keyword>
<keyword evidence="1" id="KW-0472">Membrane</keyword>
<gene>
    <name evidence="2" type="ORF">FPQ13_04690</name>
</gene>
<reference evidence="2 3" key="1">
    <citation type="submission" date="2019-07" db="EMBL/GenBank/DDBJ databases">
        <title>Allobacillus sp. nov. SKP isolated from shrimp paste of Euphausiacea.</title>
        <authorList>
            <person name="Kanchanasin P."/>
            <person name="Tanasupawat S."/>
            <person name="Shi W."/>
            <person name="Wu L."/>
            <person name="Ma J."/>
        </authorList>
    </citation>
    <scope>NUCLEOTIDE SEQUENCE [LARGE SCALE GENOMIC DNA]</scope>
    <source>
        <strain evidence="2 3">SKP4-8</strain>
    </source>
</reference>